<organism evidence="6 7">
    <name type="scientific">Zasmidium cellare ATCC 36951</name>
    <dbReference type="NCBI Taxonomy" id="1080233"/>
    <lineage>
        <taxon>Eukaryota</taxon>
        <taxon>Fungi</taxon>
        <taxon>Dikarya</taxon>
        <taxon>Ascomycota</taxon>
        <taxon>Pezizomycotina</taxon>
        <taxon>Dothideomycetes</taxon>
        <taxon>Dothideomycetidae</taxon>
        <taxon>Mycosphaerellales</taxon>
        <taxon>Mycosphaerellaceae</taxon>
        <taxon>Zasmidium</taxon>
    </lineage>
</organism>
<keyword evidence="3" id="KW-0539">Nucleus</keyword>
<dbReference type="Proteomes" id="UP000799537">
    <property type="component" value="Unassembled WGS sequence"/>
</dbReference>
<feature type="region of interest" description="Disordered" evidence="4">
    <location>
        <begin position="88"/>
        <end position="130"/>
    </location>
</feature>
<evidence type="ECO:0000259" key="5">
    <source>
        <dbReference type="PROSITE" id="PS50048"/>
    </source>
</evidence>
<dbReference type="PANTHER" id="PTHR31001">
    <property type="entry name" value="UNCHARACTERIZED TRANSCRIPTIONAL REGULATORY PROTEIN"/>
    <property type="match status" value="1"/>
</dbReference>
<dbReference type="PROSITE" id="PS50048">
    <property type="entry name" value="ZN2_CY6_FUNGAL_2"/>
    <property type="match status" value="1"/>
</dbReference>
<dbReference type="GO" id="GO:0008270">
    <property type="term" value="F:zinc ion binding"/>
    <property type="evidence" value="ECO:0007669"/>
    <property type="project" value="InterPro"/>
</dbReference>
<dbReference type="CDD" id="cd12148">
    <property type="entry name" value="fungal_TF_MHR"/>
    <property type="match status" value="1"/>
</dbReference>
<dbReference type="RefSeq" id="XP_033669337.1">
    <property type="nucleotide sequence ID" value="XM_033805744.1"/>
</dbReference>
<reference evidence="6" key="1">
    <citation type="journal article" date="2020" name="Stud. Mycol.">
        <title>101 Dothideomycetes genomes: a test case for predicting lifestyles and emergence of pathogens.</title>
        <authorList>
            <person name="Haridas S."/>
            <person name="Albert R."/>
            <person name="Binder M."/>
            <person name="Bloem J."/>
            <person name="Labutti K."/>
            <person name="Salamov A."/>
            <person name="Andreopoulos B."/>
            <person name="Baker S."/>
            <person name="Barry K."/>
            <person name="Bills G."/>
            <person name="Bluhm B."/>
            <person name="Cannon C."/>
            <person name="Castanera R."/>
            <person name="Culley D."/>
            <person name="Daum C."/>
            <person name="Ezra D."/>
            <person name="Gonzalez J."/>
            <person name="Henrissat B."/>
            <person name="Kuo A."/>
            <person name="Liang C."/>
            <person name="Lipzen A."/>
            <person name="Lutzoni F."/>
            <person name="Magnuson J."/>
            <person name="Mondo S."/>
            <person name="Nolan M."/>
            <person name="Ohm R."/>
            <person name="Pangilinan J."/>
            <person name="Park H.-J."/>
            <person name="Ramirez L."/>
            <person name="Alfaro M."/>
            <person name="Sun H."/>
            <person name="Tritt A."/>
            <person name="Yoshinaga Y."/>
            <person name="Zwiers L.-H."/>
            <person name="Turgeon B."/>
            <person name="Goodwin S."/>
            <person name="Spatafora J."/>
            <person name="Crous P."/>
            <person name="Grigoriev I."/>
        </authorList>
    </citation>
    <scope>NUCLEOTIDE SEQUENCE</scope>
    <source>
        <strain evidence="6">ATCC 36951</strain>
    </source>
</reference>
<dbReference type="InterPro" id="IPR050613">
    <property type="entry name" value="Sec_Metabolite_Reg"/>
</dbReference>
<proteinExistence type="predicted"/>
<protein>
    <recommendedName>
        <fullName evidence="5">Zn(2)-C6 fungal-type domain-containing protein</fullName>
    </recommendedName>
</protein>
<evidence type="ECO:0000313" key="6">
    <source>
        <dbReference type="EMBL" id="KAF2168448.1"/>
    </source>
</evidence>
<name>A0A6A6CQF1_ZASCE</name>
<accession>A0A6A6CQF1</accession>
<dbReference type="GO" id="GO:0005634">
    <property type="term" value="C:nucleus"/>
    <property type="evidence" value="ECO:0007669"/>
    <property type="project" value="UniProtKB-SubCell"/>
</dbReference>
<dbReference type="SUPFAM" id="SSF57701">
    <property type="entry name" value="Zn2/Cys6 DNA-binding domain"/>
    <property type="match status" value="1"/>
</dbReference>
<keyword evidence="2" id="KW-0479">Metal-binding</keyword>
<keyword evidence="7" id="KW-1185">Reference proteome</keyword>
<sequence>MSQNTKIQQKPQRLLACVRCQQRKVKCDRSYPCSNCVRVGVQAECTPASLAPRQRKRRFPERYLLQRVRQYESLLRQHNIPFEPLHPSAASEAASEADHEPNNAENTGPTPESIVDVRKDDPIDEKPGDGIDIWQVMNHASSDGEFEEDEDDIDITHIDYAAKGKMRYSTVKKALDQLFHNNDLLFFGSSKSDGPLSTLHPPQVHIFRLWQIYLDNVNPILKVTHTPTLQSRLLDAAADVTSIHPPLEALMFSIYCVAIVSLQDDECKSLFASPKEELLSRYQLACQQSLQNCRILRATDLDCLVSLFLYLVSVRSNTDPRSLGALLGVAIRLAQRMGIHTESSNAKCSPFEAELHRRLWWALVLFDNRICEMSDMKATMLAPTWNCKPPLNVNDFDIRPEMTSLPTAHRIPTEALYAVVCSELGNHARHSASYLDCNGPTPEVWKGRPNHTSRTLDEIHQALENKYFSLCNPENPIHYLTIWTARGFLAKYRLYEHYSLASRSQTPQTTTQRDAAIIHAITILDCDTRLASSLLTKGFFWQLYFNFPFPSYMHIVSDLQKRPLAEPAERAWRAMSENCEARFKSDTDVNLGFKLFSRSVLQAWEAREKAVRELGNPIEVLPSIVEAIQRRRTGQTPKGPEHDQQLDDAGLQDFEMPVQMDWSLGLPGMMDPLGTDMDFSQFFDWDPASSGWAGLDGV</sequence>
<dbReference type="Pfam" id="PF00172">
    <property type="entry name" value="Zn_clus"/>
    <property type="match status" value="1"/>
</dbReference>
<dbReference type="InterPro" id="IPR007219">
    <property type="entry name" value="XnlR_reg_dom"/>
</dbReference>
<dbReference type="GeneID" id="54559016"/>
<evidence type="ECO:0000256" key="3">
    <source>
        <dbReference type="ARBA" id="ARBA00023242"/>
    </source>
</evidence>
<dbReference type="PANTHER" id="PTHR31001:SF45">
    <property type="entry name" value="ZN(II)2CYS6 TRANSCRIPTION FACTOR (EUROFUNG)"/>
    <property type="match status" value="1"/>
</dbReference>
<gene>
    <name evidence="6" type="ORF">M409DRAFT_21198</name>
</gene>
<dbReference type="EMBL" id="ML993590">
    <property type="protein sequence ID" value="KAF2168448.1"/>
    <property type="molecule type" value="Genomic_DNA"/>
</dbReference>
<dbReference type="SMART" id="SM00066">
    <property type="entry name" value="GAL4"/>
    <property type="match status" value="1"/>
</dbReference>
<evidence type="ECO:0000313" key="7">
    <source>
        <dbReference type="Proteomes" id="UP000799537"/>
    </source>
</evidence>
<dbReference type="GO" id="GO:0003677">
    <property type="term" value="F:DNA binding"/>
    <property type="evidence" value="ECO:0007669"/>
    <property type="project" value="InterPro"/>
</dbReference>
<dbReference type="SMART" id="SM00906">
    <property type="entry name" value="Fungal_trans"/>
    <property type="match status" value="1"/>
</dbReference>
<dbReference type="OrthoDB" id="2269373at2759"/>
<dbReference type="Gene3D" id="4.10.240.10">
    <property type="entry name" value="Zn(2)-C6 fungal-type DNA-binding domain"/>
    <property type="match status" value="1"/>
</dbReference>
<evidence type="ECO:0000256" key="4">
    <source>
        <dbReference type="SAM" id="MobiDB-lite"/>
    </source>
</evidence>
<dbReference type="AlphaFoldDB" id="A0A6A6CQF1"/>
<feature type="domain" description="Zn(2)-C6 fungal-type" evidence="5">
    <location>
        <begin position="16"/>
        <end position="46"/>
    </location>
</feature>
<evidence type="ECO:0000256" key="1">
    <source>
        <dbReference type="ARBA" id="ARBA00004123"/>
    </source>
</evidence>
<dbReference type="CDD" id="cd00067">
    <property type="entry name" value="GAL4"/>
    <property type="match status" value="1"/>
</dbReference>
<dbReference type="GO" id="GO:0000981">
    <property type="term" value="F:DNA-binding transcription factor activity, RNA polymerase II-specific"/>
    <property type="evidence" value="ECO:0007669"/>
    <property type="project" value="InterPro"/>
</dbReference>
<feature type="compositionally biased region" description="Basic and acidic residues" evidence="4">
    <location>
        <begin position="115"/>
        <end position="129"/>
    </location>
</feature>
<dbReference type="GO" id="GO:0006351">
    <property type="term" value="P:DNA-templated transcription"/>
    <property type="evidence" value="ECO:0007669"/>
    <property type="project" value="InterPro"/>
</dbReference>
<evidence type="ECO:0000256" key="2">
    <source>
        <dbReference type="ARBA" id="ARBA00022723"/>
    </source>
</evidence>
<dbReference type="InterPro" id="IPR001138">
    <property type="entry name" value="Zn2Cys6_DnaBD"/>
</dbReference>
<comment type="subcellular location">
    <subcellularLocation>
        <location evidence="1">Nucleus</location>
    </subcellularLocation>
</comment>
<dbReference type="Pfam" id="PF04082">
    <property type="entry name" value="Fungal_trans"/>
    <property type="match status" value="1"/>
</dbReference>
<dbReference type="InterPro" id="IPR036864">
    <property type="entry name" value="Zn2-C6_fun-type_DNA-bd_sf"/>
</dbReference>